<reference evidence="1 2" key="1">
    <citation type="submission" date="2020-08" db="EMBL/GenBank/DDBJ databases">
        <title>Genomic Encyclopedia of Type Strains, Phase IV (KMG-IV): sequencing the most valuable type-strain genomes for metagenomic binning, comparative biology and taxonomic classification.</title>
        <authorList>
            <person name="Goeker M."/>
        </authorList>
    </citation>
    <scope>NUCLEOTIDE SEQUENCE [LARGE SCALE GENOMIC DNA]</scope>
    <source>
        <strain evidence="1 2">DSM 19612</strain>
    </source>
</reference>
<comment type="caution">
    <text evidence="1">The sequence shown here is derived from an EMBL/GenBank/DDBJ whole genome shotgun (WGS) entry which is preliminary data.</text>
</comment>
<dbReference type="Pfam" id="PF13040">
    <property type="entry name" value="Fur_reg_FbpB"/>
    <property type="match status" value="1"/>
</dbReference>
<name>A0A841Q8Q4_9BACI</name>
<organism evidence="1 2">
    <name type="scientific">Salirhabdus euzebyi</name>
    <dbReference type="NCBI Taxonomy" id="394506"/>
    <lineage>
        <taxon>Bacteria</taxon>
        <taxon>Bacillati</taxon>
        <taxon>Bacillota</taxon>
        <taxon>Bacilli</taxon>
        <taxon>Bacillales</taxon>
        <taxon>Bacillaceae</taxon>
        <taxon>Salirhabdus</taxon>
    </lineage>
</organism>
<accession>A0A841Q8Q4</accession>
<keyword evidence="2" id="KW-1185">Reference proteome</keyword>
<dbReference type="AlphaFoldDB" id="A0A841Q8Q4"/>
<evidence type="ECO:0008006" key="3">
    <source>
        <dbReference type="Google" id="ProtNLM"/>
    </source>
</evidence>
<dbReference type="RefSeq" id="WP_174498030.1">
    <property type="nucleotide sequence ID" value="NZ_CADDWK010000028.1"/>
</dbReference>
<dbReference type="EMBL" id="JACHGH010000012">
    <property type="protein sequence ID" value="MBB6454841.1"/>
    <property type="molecule type" value="Genomic_DNA"/>
</dbReference>
<dbReference type="Proteomes" id="UP000581688">
    <property type="component" value="Unassembled WGS sequence"/>
</dbReference>
<gene>
    <name evidence="1" type="ORF">HNQ94_003330</name>
</gene>
<protein>
    <recommendedName>
        <fullName evidence="3">FbpB family small basic protein</fullName>
    </recommendedName>
</protein>
<evidence type="ECO:0000313" key="1">
    <source>
        <dbReference type="EMBL" id="MBB6454841.1"/>
    </source>
</evidence>
<evidence type="ECO:0000313" key="2">
    <source>
        <dbReference type="Proteomes" id="UP000581688"/>
    </source>
</evidence>
<proteinExistence type="predicted"/>
<sequence>MRPRRPSFNQLVNENKILLLKDEQLMLKIEQKIENKQLTKKEPKTTVLPN</sequence>
<dbReference type="InterPro" id="IPR025004">
    <property type="entry name" value="SenN/SenS"/>
</dbReference>